<dbReference type="Proteomes" id="UP000326779">
    <property type="component" value="Chromosome"/>
</dbReference>
<evidence type="ECO:0000313" key="2">
    <source>
        <dbReference type="EMBL" id="QFR23608.1"/>
    </source>
</evidence>
<sequence>MQENREFCPQCGTPVSPDDAFCPNCGYTRSSYTQSGPSS</sequence>
<dbReference type="EMBL" id="CP045143">
    <property type="protein sequence ID" value="QFR23608.1"/>
    <property type="molecule type" value="Genomic_DNA"/>
</dbReference>
<feature type="domain" description="Zinc-ribbon" evidence="1">
    <location>
        <begin position="7"/>
        <end position="27"/>
    </location>
</feature>
<name>A0A5P8M517_9LACO</name>
<dbReference type="AlphaFoldDB" id="A0A5P8M517"/>
<protein>
    <submittedName>
        <fullName evidence="2">Zinc-ribbon domain-containing protein</fullName>
    </submittedName>
</protein>
<evidence type="ECO:0000259" key="1">
    <source>
        <dbReference type="Pfam" id="PF13240"/>
    </source>
</evidence>
<dbReference type="RefSeq" id="WP_152260813.1">
    <property type="nucleotide sequence ID" value="NZ_CP045143.1"/>
</dbReference>
<accession>A0A5P8M517</accession>
<organism evidence="2 3">
    <name type="scientific">Schleiferilactobacillus harbinensis</name>
    <dbReference type="NCBI Taxonomy" id="304207"/>
    <lineage>
        <taxon>Bacteria</taxon>
        <taxon>Bacillati</taxon>
        <taxon>Bacillota</taxon>
        <taxon>Bacilli</taxon>
        <taxon>Lactobacillales</taxon>
        <taxon>Lactobacillaceae</taxon>
        <taxon>Schleiferilactobacillus</taxon>
    </lineage>
</organism>
<evidence type="ECO:0000313" key="3">
    <source>
        <dbReference type="Proteomes" id="UP000326779"/>
    </source>
</evidence>
<gene>
    <name evidence="2" type="ORF">D1010_09420</name>
</gene>
<dbReference type="KEGG" id="lhb:D1010_09420"/>
<dbReference type="InterPro" id="IPR026870">
    <property type="entry name" value="Zinc_ribbon_dom"/>
</dbReference>
<dbReference type="Pfam" id="PF13240">
    <property type="entry name" value="Zn_Ribbon_1"/>
    <property type="match status" value="1"/>
</dbReference>
<reference evidence="2 3" key="1">
    <citation type="submission" date="2019-10" db="EMBL/GenBank/DDBJ databases">
        <title>The completed genome of Lactobacillus harbinensis M1.</title>
        <authorList>
            <person name="Zheng Y."/>
        </authorList>
    </citation>
    <scope>NUCLEOTIDE SEQUENCE [LARGE SCALE GENOMIC DNA]</scope>
    <source>
        <strain evidence="2 3">M1</strain>
    </source>
</reference>
<proteinExistence type="predicted"/>